<keyword evidence="2" id="KW-1185">Reference proteome</keyword>
<dbReference type="eggNOG" id="ENOG50307H4">
    <property type="taxonomic scope" value="Bacteria"/>
</dbReference>
<organism evidence="1 2">
    <name type="scientific">Hafnia alvei FB1</name>
    <dbReference type="NCBI Taxonomy" id="1453496"/>
    <lineage>
        <taxon>Bacteria</taxon>
        <taxon>Pseudomonadati</taxon>
        <taxon>Pseudomonadota</taxon>
        <taxon>Gammaproteobacteria</taxon>
        <taxon>Enterobacterales</taxon>
        <taxon>Hafniaceae</taxon>
        <taxon>Hafnia</taxon>
    </lineage>
</organism>
<dbReference type="GeneID" id="69637637"/>
<evidence type="ECO:0000313" key="1">
    <source>
        <dbReference type="EMBL" id="AIU73596.1"/>
    </source>
</evidence>
<evidence type="ECO:0000313" key="2">
    <source>
        <dbReference type="Proteomes" id="UP000029986"/>
    </source>
</evidence>
<dbReference type="RefSeq" id="WP_025797726.1">
    <property type="nucleotide sequence ID" value="NZ_CP009706.1"/>
</dbReference>
<proteinExistence type="predicted"/>
<dbReference type="Proteomes" id="UP000029986">
    <property type="component" value="Chromosome"/>
</dbReference>
<dbReference type="OrthoDB" id="6119038at2"/>
<name>A0A097R4E4_HAFAL</name>
<dbReference type="KEGG" id="hav:AT03_15150"/>
<accession>A0A097R4E4</accession>
<gene>
    <name evidence="1" type="ORF">AT03_15150</name>
</gene>
<protein>
    <submittedName>
        <fullName evidence="1">Uncharacterized protein</fullName>
    </submittedName>
</protein>
<dbReference type="AlphaFoldDB" id="A0A097R4E4"/>
<dbReference type="HOGENOM" id="CLU_082685_0_0_6"/>
<dbReference type="EMBL" id="CP009706">
    <property type="protein sequence ID" value="AIU73596.1"/>
    <property type="molecule type" value="Genomic_DNA"/>
</dbReference>
<reference evidence="1 2" key="1">
    <citation type="journal article" date="2014" name="Gut Pathog.">
        <title>Gene clusters of Hafnia alvei strain FB1 important in survival and pathogenesis: a draft genome perspective.</title>
        <authorList>
            <person name="Tan J.Y."/>
            <person name="Yin W.F."/>
            <person name="Chan K.G."/>
        </authorList>
    </citation>
    <scope>NUCLEOTIDE SEQUENCE [LARGE SCALE GENOMIC DNA]</scope>
    <source>
        <strain evidence="1 2">FB1</strain>
    </source>
</reference>
<sequence length="293" mass="32279">MLNLDHLLKTAPQMPTTIGSWMPVYLEPMLGSGERLVIIVAAVTSTGEVLVKPAIRKEVIEAMYGFKSSGFTNMVELISTSLSCHLNQNKSFTGWQPPVTGISVGEPRQAASSSATGILRQAVSLSSSLSSLLDDEISPSKKRTDTTKEKDRWSTQLIDAVIKEDIHREVFFNRQYVFSDGHRPAKIFYLSDYAAINTGKLLPSNLNELVKDGKAKISDLSMIKKNSNLFERSTHEMVVFRPSDDNPAYSEKKIALINSAFLALQDLAHAYDVSITSVNTIEQAARIILKTAA</sequence>
<dbReference type="PATRIC" id="fig|1453496.5.peg.3098"/>